<dbReference type="Gene3D" id="1.10.150.240">
    <property type="entry name" value="Putative phosphatase, domain 2"/>
    <property type="match status" value="1"/>
</dbReference>
<dbReference type="InterPro" id="IPR023214">
    <property type="entry name" value="HAD_sf"/>
</dbReference>
<evidence type="ECO:0000256" key="3">
    <source>
        <dbReference type="ARBA" id="ARBA00006171"/>
    </source>
</evidence>
<evidence type="ECO:0000256" key="1">
    <source>
        <dbReference type="ARBA" id="ARBA00000830"/>
    </source>
</evidence>
<dbReference type="EMBL" id="CP097966">
    <property type="protein sequence ID" value="URQ62935.1"/>
    <property type="molecule type" value="Genomic_DNA"/>
</dbReference>
<dbReference type="PANTHER" id="PTHR43434:SF1">
    <property type="entry name" value="PHOSPHOGLYCOLATE PHOSPHATASE"/>
    <property type="match status" value="1"/>
</dbReference>
<dbReference type="InterPro" id="IPR036412">
    <property type="entry name" value="HAD-like_sf"/>
</dbReference>
<protein>
    <recommendedName>
        <fullName evidence="4">phosphoglycolate phosphatase</fullName>
        <ecNumber evidence="4">3.1.3.18</ecNumber>
    </recommendedName>
</protein>
<organism evidence="5 6">
    <name type="scientific">SAR86 cluster bacterium</name>
    <dbReference type="NCBI Taxonomy" id="2030880"/>
    <lineage>
        <taxon>Bacteria</taxon>
        <taxon>Pseudomonadati</taxon>
        <taxon>Pseudomonadota</taxon>
        <taxon>Gammaproteobacteria</taxon>
        <taxon>SAR86 cluster</taxon>
    </lineage>
</organism>
<comment type="similarity">
    <text evidence="3">Belongs to the HAD-like hydrolase superfamily. CbbY/CbbZ/Gph/YieH family.</text>
</comment>
<dbReference type="InterPro" id="IPR050155">
    <property type="entry name" value="HAD-like_hydrolase_sf"/>
</dbReference>
<dbReference type="Proteomes" id="UP001056381">
    <property type="component" value="Chromosome"/>
</dbReference>
<dbReference type="CDD" id="cd01427">
    <property type="entry name" value="HAD_like"/>
    <property type="match status" value="1"/>
</dbReference>
<name>A0A9Q8TZ77_9GAMM</name>
<sequence>MSDIKELIFSSKIIFWDFDGVIKKSNQVKNDAFLNLFEDIKKEQKEYILSHHINNQGLSRFKKIPYYMEYLGIETKESNVQAYLNRFSELVFDGVINSDWVEGVLEILSELDKSILITATPQDEIERIIEKIEIGKFFKKVYGSPKTKIECVEDFIESKDINLNSCLFIGDSKSDLQCANHFDMKFLFIKNEYNKHVIVDEDILQVENFL</sequence>
<proteinExistence type="inferred from homology"/>
<evidence type="ECO:0000256" key="4">
    <source>
        <dbReference type="ARBA" id="ARBA00013078"/>
    </source>
</evidence>
<dbReference type="SUPFAM" id="SSF56784">
    <property type="entry name" value="HAD-like"/>
    <property type="match status" value="1"/>
</dbReference>
<dbReference type="AlphaFoldDB" id="A0A9Q8TZ77"/>
<comment type="pathway">
    <text evidence="2">Organic acid metabolism; glycolate biosynthesis; glycolate from 2-phosphoglycolate: step 1/1.</text>
</comment>
<dbReference type="Gene3D" id="3.40.50.1000">
    <property type="entry name" value="HAD superfamily/HAD-like"/>
    <property type="match status" value="1"/>
</dbReference>
<accession>A0A9Q8TZ77</accession>
<dbReference type="InterPro" id="IPR041492">
    <property type="entry name" value="HAD_2"/>
</dbReference>
<gene>
    <name evidence="5" type="ORF">M9B40_04215</name>
</gene>
<dbReference type="SFLD" id="SFLDS00003">
    <property type="entry name" value="Haloacid_Dehalogenase"/>
    <property type="match status" value="1"/>
</dbReference>
<dbReference type="GO" id="GO:0008967">
    <property type="term" value="F:phosphoglycolate phosphatase activity"/>
    <property type="evidence" value="ECO:0007669"/>
    <property type="project" value="UniProtKB-EC"/>
</dbReference>
<dbReference type="PANTHER" id="PTHR43434">
    <property type="entry name" value="PHOSPHOGLYCOLATE PHOSPHATASE"/>
    <property type="match status" value="1"/>
</dbReference>
<dbReference type="GO" id="GO:0006281">
    <property type="term" value="P:DNA repair"/>
    <property type="evidence" value="ECO:0007669"/>
    <property type="project" value="TreeGrafter"/>
</dbReference>
<comment type="catalytic activity">
    <reaction evidence="1">
        <text>2-phosphoglycolate + H2O = glycolate + phosphate</text>
        <dbReference type="Rhea" id="RHEA:14369"/>
        <dbReference type="ChEBI" id="CHEBI:15377"/>
        <dbReference type="ChEBI" id="CHEBI:29805"/>
        <dbReference type="ChEBI" id="CHEBI:43474"/>
        <dbReference type="ChEBI" id="CHEBI:58033"/>
        <dbReference type="EC" id="3.1.3.18"/>
    </reaction>
</comment>
<dbReference type="GO" id="GO:0005829">
    <property type="term" value="C:cytosol"/>
    <property type="evidence" value="ECO:0007669"/>
    <property type="project" value="TreeGrafter"/>
</dbReference>
<dbReference type="SFLD" id="SFLDG01129">
    <property type="entry name" value="C1.5:_HAD__Beta-PGM__Phosphata"/>
    <property type="match status" value="1"/>
</dbReference>
<keyword evidence="5" id="KW-0378">Hydrolase</keyword>
<evidence type="ECO:0000256" key="2">
    <source>
        <dbReference type="ARBA" id="ARBA00004818"/>
    </source>
</evidence>
<reference evidence="5" key="1">
    <citation type="submission" date="2022-05" db="EMBL/GenBank/DDBJ databases">
        <title>Single-amplified genomics reveal most streamlined microbe among free-living bacteria.</title>
        <authorList>
            <person name="Roda-Garcia J."/>
            <person name="Haro-Moreno J.M."/>
            <person name="Rodriguez-Valera F."/>
            <person name="Almagro-Moreno S."/>
            <person name="Lopez-Perez M."/>
        </authorList>
    </citation>
    <scope>NUCLEOTIDE SEQUENCE</scope>
    <source>
        <strain evidence="5">TMED112-D2-2</strain>
    </source>
</reference>
<keyword evidence="6" id="KW-1185">Reference proteome</keyword>
<dbReference type="InterPro" id="IPR023198">
    <property type="entry name" value="PGP-like_dom2"/>
</dbReference>
<evidence type="ECO:0000313" key="5">
    <source>
        <dbReference type="EMBL" id="URQ62935.1"/>
    </source>
</evidence>
<dbReference type="Pfam" id="PF13419">
    <property type="entry name" value="HAD_2"/>
    <property type="match status" value="1"/>
</dbReference>
<dbReference type="EC" id="3.1.3.18" evidence="4"/>
<evidence type="ECO:0000313" key="6">
    <source>
        <dbReference type="Proteomes" id="UP001056381"/>
    </source>
</evidence>